<dbReference type="EMBL" id="MPUH01000942">
    <property type="protein sequence ID" value="OMJ71947.1"/>
    <property type="molecule type" value="Genomic_DNA"/>
</dbReference>
<proteinExistence type="predicted"/>
<dbReference type="AlphaFoldDB" id="A0A1R2B5B2"/>
<dbReference type="InterPro" id="IPR003613">
    <property type="entry name" value="Ubox_domain"/>
</dbReference>
<feature type="region of interest" description="Disordered" evidence="2">
    <location>
        <begin position="47"/>
        <end position="95"/>
    </location>
</feature>
<feature type="coiled-coil region" evidence="1">
    <location>
        <begin position="13"/>
        <end position="40"/>
    </location>
</feature>
<accession>A0A1R2B5B2</accession>
<keyword evidence="5" id="KW-1185">Reference proteome</keyword>
<dbReference type="Pfam" id="PF04564">
    <property type="entry name" value="U-box"/>
    <property type="match status" value="1"/>
</dbReference>
<dbReference type="SMART" id="SM00504">
    <property type="entry name" value="Ubox"/>
    <property type="match status" value="1"/>
</dbReference>
<dbReference type="PANTHER" id="PTHR46573:SF1">
    <property type="entry name" value="WD REPEAT, SAM AND U-BOX DOMAIN-CONTAINING PROTEIN 1"/>
    <property type="match status" value="1"/>
</dbReference>
<evidence type="ECO:0000313" key="5">
    <source>
        <dbReference type="Proteomes" id="UP000187209"/>
    </source>
</evidence>
<dbReference type="Gene3D" id="3.30.40.10">
    <property type="entry name" value="Zinc/RING finger domain, C3HC4 (zinc finger)"/>
    <property type="match status" value="1"/>
</dbReference>
<feature type="compositionally biased region" description="Basic and acidic residues" evidence="2">
    <location>
        <begin position="76"/>
        <end position="90"/>
    </location>
</feature>
<dbReference type="SUPFAM" id="SSF57850">
    <property type="entry name" value="RING/U-box"/>
    <property type="match status" value="1"/>
</dbReference>
<reference evidence="4 5" key="1">
    <citation type="submission" date="2016-11" db="EMBL/GenBank/DDBJ databases">
        <title>The macronuclear genome of Stentor coeruleus: a giant cell with tiny introns.</title>
        <authorList>
            <person name="Slabodnick M."/>
            <person name="Ruby J.G."/>
            <person name="Reiff S.B."/>
            <person name="Swart E.C."/>
            <person name="Gosai S."/>
            <person name="Prabakaran S."/>
            <person name="Witkowska E."/>
            <person name="Larue G.E."/>
            <person name="Fisher S."/>
            <person name="Freeman R.M."/>
            <person name="Gunawardena J."/>
            <person name="Chu W."/>
            <person name="Stover N.A."/>
            <person name="Gregory B.D."/>
            <person name="Nowacki M."/>
            <person name="Derisi J."/>
            <person name="Roy S.W."/>
            <person name="Marshall W.F."/>
            <person name="Sood P."/>
        </authorList>
    </citation>
    <scope>NUCLEOTIDE SEQUENCE [LARGE SCALE GENOMIC DNA]</scope>
    <source>
        <strain evidence="4">WM001</strain>
    </source>
</reference>
<evidence type="ECO:0000313" key="4">
    <source>
        <dbReference type="EMBL" id="OMJ71947.1"/>
    </source>
</evidence>
<dbReference type="GO" id="GO:0004842">
    <property type="term" value="F:ubiquitin-protein transferase activity"/>
    <property type="evidence" value="ECO:0007669"/>
    <property type="project" value="InterPro"/>
</dbReference>
<dbReference type="CDD" id="cd16655">
    <property type="entry name" value="RING-Ubox_WDSUB1-like"/>
    <property type="match status" value="1"/>
</dbReference>
<name>A0A1R2B5B2_9CILI</name>
<evidence type="ECO:0000256" key="2">
    <source>
        <dbReference type="SAM" id="MobiDB-lite"/>
    </source>
</evidence>
<dbReference type="GO" id="GO:0016567">
    <property type="term" value="P:protein ubiquitination"/>
    <property type="evidence" value="ECO:0007669"/>
    <property type="project" value="InterPro"/>
</dbReference>
<dbReference type="PANTHER" id="PTHR46573">
    <property type="entry name" value="WD REPEAT, SAM AND U-BOX DOMAIN-CONTAINING PROTEIN 1"/>
    <property type="match status" value="1"/>
</dbReference>
<comment type="caution">
    <text evidence="4">The sequence shown here is derived from an EMBL/GenBank/DDBJ whole genome shotgun (WGS) entry which is preliminary data.</text>
</comment>
<evidence type="ECO:0000259" key="3">
    <source>
        <dbReference type="PROSITE" id="PS51698"/>
    </source>
</evidence>
<dbReference type="PROSITE" id="PS51698">
    <property type="entry name" value="U_BOX"/>
    <property type="match status" value="1"/>
</dbReference>
<gene>
    <name evidence="4" type="ORF">SteCoe_29710</name>
</gene>
<dbReference type="OrthoDB" id="273087at2759"/>
<keyword evidence="1" id="KW-0175">Coiled coil</keyword>
<dbReference type="InterPro" id="IPR052085">
    <property type="entry name" value="WD-SAM-U-box"/>
</dbReference>
<protein>
    <recommendedName>
        <fullName evidence="3">U-box domain-containing protein</fullName>
    </recommendedName>
</protein>
<dbReference type="Proteomes" id="UP000187209">
    <property type="component" value="Unassembled WGS sequence"/>
</dbReference>
<feature type="compositionally biased region" description="Basic residues" evidence="2">
    <location>
        <begin position="51"/>
        <end position="66"/>
    </location>
</feature>
<evidence type="ECO:0000256" key="1">
    <source>
        <dbReference type="SAM" id="Coils"/>
    </source>
</evidence>
<feature type="domain" description="U-box" evidence="3">
    <location>
        <begin position="97"/>
        <end position="170"/>
    </location>
</feature>
<organism evidence="4 5">
    <name type="scientific">Stentor coeruleus</name>
    <dbReference type="NCBI Taxonomy" id="5963"/>
    <lineage>
        <taxon>Eukaryota</taxon>
        <taxon>Sar</taxon>
        <taxon>Alveolata</taxon>
        <taxon>Ciliophora</taxon>
        <taxon>Postciliodesmatophora</taxon>
        <taxon>Heterotrichea</taxon>
        <taxon>Heterotrichida</taxon>
        <taxon>Stentoridae</taxon>
        <taxon>Stentor</taxon>
    </lineage>
</organism>
<dbReference type="InterPro" id="IPR013083">
    <property type="entry name" value="Znf_RING/FYVE/PHD"/>
</dbReference>
<sequence length="170" mass="19729">MFNHFKLFASNASNKFKEEKGKFKEEVAKMKEKIRDNQQKVLAKLHDTLHLHKGPGGKKSFRKYQRKSSEENPPAEENHKEEVKEGHKEDENEQFEGENDLLLCPISQELMTDPVMTPYGHCFQRKNIEAWLSNHKTCPLTNNPLEISQLVPCYTVKAIVEEHIKSLKGK</sequence>